<evidence type="ECO:0000313" key="3">
    <source>
        <dbReference type="Proteomes" id="UP000294003"/>
    </source>
</evidence>
<gene>
    <name evidence="2" type="ORF">DL762_009834</name>
</gene>
<comment type="caution">
    <text evidence="2">The sequence shown here is derived from an EMBL/GenBank/DDBJ whole genome shotgun (WGS) entry which is preliminary data.</text>
</comment>
<dbReference type="Gene3D" id="2.60.40.2970">
    <property type="match status" value="1"/>
</dbReference>
<protein>
    <submittedName>
        <fullName evidence="2">Uncharacterized protein</fullName>
    </submittedName>
</protein>
<keyword evidence="1" id="KW-1133">Transmembrane helix</keyword>
<evidence type="ECO:0000313" key="2">
    <source>
        <dbReference type="EMBL" id="RYO76273.1"/>
    </source>
</evidence>
<dbReference type="EMBL" id="QJNS01000609">
    <property type="protein sequence ID" value="RYO76273.1"/>
    <property type="molecule type" value="Genomic_DNA"/>
</dbReference>
<sequence length="443" mass="47575">MVLRRRPGYSLLWTIASFIALGLGFVYWISHSQSHPDYHISSFSLYFFSAAETMADATSSLVVSARQTGTSSPPKVTFGVTNMSPRPVTVLAWESPLDPLALQLGRVAVTPSGGGRQPLDFPTVQVRRRMPPGPDDLVTIEPGETAENEVVLREALLPPERLGSRATAVCRGSWAAVWPGLRAADVDERARAELGANKDAVKGSYESEPLEIEVEVESWLGVDATTLACDYANEFFAAASFTFRGYNITDDQIATLKGSIGGDTAPADAAKRLAIHPAASSTPLEIKQRLGGLWTPLNNTAIAVPANSAQRATPLGFTLTCIPPASPRRATPALASYGAALDRASPAVFRVLEFDHGGGKEPDELEAAAELSSGGTRELYSELARDVEFLIGLGQFLLNAFEASGYRSERRLVIRPRLVRIVGGIRGEVSRVPPPLNRILTNP</sequence>
<proteinExistence type="predicted"/>
<dbReference type="Proteomes" id="UP000294003">
    <property type="component" value="Unassembled WGS sequence"/>
</dbReference>
<name>A0ABY0GWP9_9PEZI</name>
<feature type="transmembrane region" description="Helical" evidence="1">
    <location>
        <begin position="12"/>
        <end position="30"/>
    </location>
</feature>
<keyword evidence="3" id="KW-1185">Reference proteome</keyword>
<accession>A0ABY0GWP9</accession>
<organism evidence="2 3">
    <name type="scientific">Monosporascus cannonballus</name>
    <dbReference type="NCBI Taxonomy" id="155416"/>
    <lineage>
        <taxon>Eukaryota</taxon>
        <taxon>Fungi</taxon>
        <taxon>Dikarya</taxon>
        <taxon>Ascomycota</taxon>
        <taxon>Pezizomycotina</taxon>
        <taxon>Sordariomycetes</taxon>
        <taxon>Xylariomycetidae</taxon>
        <taxon>Xylariales</taxon>
        <taxon>Xylariales incertae sedis</taxon>
        <taxon>Monosporascus</taxon>
    </lineage>
</organism>
<keyword evidence="1" id="KW-0812">Transmembrane</keyword>
<keyword evidence="1" id="KW-0472">Membrane</keyword>
<reference evidence="2 3" key="1">
    <citation type="submission" date="2018-06" db="EMBL/GenBank/DDBJ databases">
        <title>Complete Genomes of Monosporascus.</title>
        <authorList>
            <person name="Robinson A.J."/>
            <person name="Natvig D.O."/>
        </authorList>
    </citation>
    <scope>NUCLEOTIDE SEQUENCE [LARGE SCALE GENOMIC DNA]</scope>
    <source>
        <strain evidence="2 3">CBS 609.92</strain>
    </source>
</reference>
<evidence type="ECO:0000256" key="1">
    <source>
        <dbReference type="SAM" id="Phobius"/>
    </source>
</evidence>